<dbReference type="EMBL" id="FOFV01000028">
    <property type="protein sequence ID" value="SES41595.1"/>
    <property type="molecule type" value="Genomic_DNA"/>
</dbReference>
<dbReference type="InterPro" id="IPR050418">
    <property type="entry name" value="D-iso_2-hydroxyacid_DH_PdxB"/>
</dbReference>
<keyword evidence="2" id="KW-0560">Oxidoreductase</keyword>
<protein>
    <submittedName>
        <fullName evidence="5">D-isomer specific 2-hydroxyacid dehydrogenase, NAD binding domain</fullName>
    </submittedName>
</protein>
<dbReference type="GO" id="GO:0016616">
    <property type="term" value="F:oxidoreductase activity, acting on the CH-OH group of donors, NAD or NADP as acceptor"/>
    <property type="evidence" value="ECO:0007669"/>
    <property type="project" value="UniProtKB-ARBA"/>
</dbReference>
<dbReference type="InterPro" id="IPR006140">
    <property type="entry name" value="D-isomer_DH_NAD-bd"/>
</dbReference>
<evidence type="ECO:0000313" key="5">
    <source>
        <dbReference type="EMBL" id="SES41595.1"/>
    </source>
</evidence>
<proteinExistence type="inferred from homology"/>
<keyword evidence="6" id="KW-1185">Reference proteome</keyword>
<dbReference type="PANTHER" id="PTHR43761">
    <property type="entry name" value="D-ISOMER SPECIFIC 2-HYDROXYACID DEHYDROGENASE FAMILY PROTEIN (AFU_ORTHOLOGUE AFUA_1G13630)"/>
    <property type="match status" value="1"/>
</dbReference>
<evidence type="ECO:0000313" key="6">
    <source>
        <dbReference type="Proteomes" id="UP000199503"/>
    </source>
</evidence>
<dbReference type="Pfam" id="PF02826">
    <property type="entry name" value="2-Hacid_dh_C"/>
    <property type="match status" value="1"/>
</dbReference>
<evidence type="ECO:0000259" key="4">
    <source>
        <dbReference type="Pfam" id="PF02826"/>
    </source>
</evidence>
<accession>A0A1H9X619</accession>
<dbReference type="AlphaFoldDB" id="A0A1H9X619"/>
<dbReference type="STRING" id="65499.SAMN04488000_12824"/>
<keyword evidence="3" id="KW-0520">NAD</keyword>
<dbReference type="SUPFAM" id="SSF51735">
    <property type="entry name" value="NAD(P)-binding Rossmann-fold domains"/>
    <property type="match status" value="1"/>
</dbReference>
<dbReference type="Proteomes" id="UP000199503">
    <property type="component" value="Unassembled WGS sequence"/>
</dbReference>
<dbReference type="InterPro" id="IPR029753">
    <property type="entry name" value="D-isomer_DH_CS"/>
</dbReference>
<gene>
    <name evidence="5" type="ORF">SAMN04488000_12824</name>
</gene>
<dbReference type="GO" id="GO:0051287">
    <property type="term" value="F:NAD binding"/>
    <property type="evidence" value="ECO:0007669"/>
    <property type="project" value="InterPro"/>
</dbReference>
<sequence length="121" mass="12485">MNGFLGLDAHGATVGLVGYGQIARAVTRRAAGFGLRIQHHDPHQDGEAPSAAISLPGLLRTSDVVALHVPLTPDTLNLIGAAELALMKPTATLASTARGVVDEAALLAASRSGCRTRPDWT</sequence>
<evidence type="ECO:0000256" key="2">
    <source>
        <dbReference type="ARBA" id="ARBA00023002"/>
    </source>
</evidence>
<comment type="similarity">
    <text evidence="1">Belongs to the D-isomer specific 2-hydroxyacid dehydrogenase family.</text>
</comment>
<dbReference type="PROSITE" id="PS00670">
    <property type="entry name" value="D_2_HYDROXYACID_DH_2"/>
    <property type="match status" value="1"/>
</dbReference>
<dbReference type="PANTHER" id="PTHR43761:SF1">
    <property type="entry name" value="D-ISOMER SPECIFIC 2-HYDROXYACID DEHYDROGENASE CATALYTIC DOMAIN-CONTAINING PROTEIN-RELATED"/>
    <property type="match status" value="1"/>
</dbReference>
<dbReference type="Gene3D" id="3.40.50.720">
    <property type="entry name" value="NAD(P)-binding Rossmann-like Domain"/>
    <property type="match status" value="1"/>
</dbReference>
<dbReference type="InterPro" id="IPR036291">
    <property type="entry name" value="NAD(P)-bd_dom_sf"/>
</dbReference>
<name>A0A1H9X619_9PSEU</name>
<reference evidence="6" key="1">
    <citation type="submission" date="2016-10" db="EMBL/GenBank/DDBJ databases">
        <authorList>
            <person name="Varghese N."/>
            <person name="Submissions S."/>
        </authorList>
    </citation>
    <scope>NUCLEOTIDE SEQUENCE [LARGE SCALE GENOMIC DNA]</scope>
    <source>
        <strain evidence="6">DSM 44437</strain>
    </source>
</reference>
<organism evidence="5 6">
    <name type="scientific">Lentzea albida</name>
    <dbReference type="NCBI Taxonomy" id="65499"/>
    <lineage>
        <taxon>Bacteria</taxon>
        <taxon>Bacillati</taxon>
        <taxon>Actinomycetota</taxon>
        <taxon>Actinomycetes</taxon>
        <taxon>Pseudonocardiales</taxon>
        <taxon>Pseudonocardiaceae</taxon>
        <taxon>Lentzea</taxon>
    </lineage>
</organism>
<evidence type="ECO:0000256" key="1">
    <source>
        <dbReference type="ARBA" id="ARBA00005854"/>
    </source>
</evidence>
<feature type="domain" description="D-isomer specific 2-hydroxyacid dehydrogenase NAD-binding" evidence="4">
    <location>
        <begin position="4"/>
        <end position="113"/>
    </location>
</feature>
<evidence type="ECO:0000256" key="3">
    <source>
        <dbReference type="ARBA" id="ARBA00023027"/>
    </source>
</evidence>